<dbReference type="SUPFAM" id="SSF56112">
    <property type="entry name" value="Protein kinase-like (PK-like)"/>
    <property type="match status" value="1"/>
</dbReference>
<evidence type="ECO:0000313" key="6">
    <source>
        <dbReference type="Proteomes" id="UP001357485"/>
    </source>
</evidence>
<evidence type="ECO:0000256" key="2">
    <source>
        <dbReference type="ARBA" id="ARBA00047899"/>
    </source>
</evidence>
<dbReference type="EC" id="2.7.11.1" evidence="1"/>
<accession>A0ABR0M5G1</accession>
<dbReference type="PANTHER" id="PTHR37542:SF2">
    <property type="entry name" value="PROTEIN KINASE DOMAIN-CONTAINING PROTEIN"/>
    <property type="match status" value="1"/>
</dbReference>
<name>A0ABR0M5G1_9PEZI</name>
<sequence length="523" mass="58602">SQVEHPPLMQDTKHNDSELTLVNPPSLPGSFQETFPQLPAKIELSSLLLPEEEPPPYSSIGTPVVTRMIGLLRAEHAIQDRNGPHEKKVSTKPVLIEYAMFDITYTRTGIHPPLQRFKSVLIGLSQLRRNSGLDSGTLIPIGYFEDPKEPRYGLVFELPAFYSGISELGWQVEDLKPVSLFTMLQMASKSSSIPNATITMPPLEVRYRLALNIVTTLRQLHVDGMSHRDVSSGNVIFFKRDTRAPAKRLGYDLRTPTLCSFDMFSEYNIEYSERSPKNIYRHPNDSPNQHQDENRGRMFDIYGLGLVLLEVGLWIPLADVFKPKYTLKEFKTRLETIWIKRLAAKCGSVYMRIVQKCIGAADNLICYSEPNASTEVLYSRVLPGLQRCCSLDENDDTPESLEGRNTATSPVVHSEAMAKVAQPNVSKVPQLETQFQTPSVEDNELQRPSTNSMPQPYRLSSLPNLTPPIPHAFAGISSPSKEVTQSEKCRDGALRGAKAPKTRKEAALQSSSVSESTLHRQQR</sequence>
<feature type="compositionally biased region" description="Basic and acidic residues" evidence="4">
    <location>
        <begin position="484"/>
        <end position="493"/>
    </location>
</feature>
<keyword evidence="6" id="KW-1185">Reference proteome</keyword>
<comment type="caution">
    <text evidence="5">The sequence shown here is derived from an EMBL/GenBank/DDBJ whole genome shotgun (WGS) entry which is preliminary data.</text>
</comment>
<dbReference type="PANTHER" id="PTHR37542">
    <property type="entry name" value="HELO DOMAIN-CONTAINING PROTEIN-RELATED"/>
    <property type="match status" value="1"/>
</dbReference>
<dbReference type="InterPro" id="IPR008266">
    <property type="entry name" value="Tyr_kinase_AS"/>
</dbReference>
<feature type="region of interest" description="Disordered" evidence="4">
    <location>
        <begin position="436"/>
        <end position="457"/>
    </location>
</feature>
<dbReference type="PROSITE" id="PS00109">
    <property type="entry name" value="PROTEIN_KINASE_TYR"/>
    <property type="match status" value="1"/>
</dbReference>
<evidence type="ECO:0000256" key="4">
    <source>
        <dbReference type="SAM" id="MobiDB-lite"/>
    </source>
</evidence>
<organism evidence="5 6">
    <name type="scientific">Cryomyces antarcticus</name>
    <dbReference type="NCBI Taxonomy" id="329879"/>
    <lineage>
        <taxon>Eukaryota</taxon>
        <taxon>Fungi</taxon>
        <taxon>Dikarya</taxon>
        <taxon>Ascomycota</taxon>
        <taxon>Pezizomycotina</taxon>
        <taxon>Dothideomycetes</taxon>
        <taxon>Dothideomycetes incertae sedis</taxon>
        <taxon>Cryomyces</taxon>
    </lineage>
</organism>
<gene>
    <name evidence="5" type="ORF">LTR16_005406</name>
</gene>
<comment type="catalytic activity">
    <reaction evidence="3">
        <text>L-seryl-[protein] + ATP = O-phospho-L-seryl-[protein] + ADP + H(+)</text>
        <dbReference type="Rhea" id="RHEA:17989"/>
        <dbReference type="Rhea" id="RHEA-COMP:9863"/>
        <dbReference type="Rhea" id="RHEA-COMP:11604"/>
        <dbReference type="ChEBI" id="CHEBI:15378"/>
        <dbReference type="ChEBI" id="CHEBI:29999"/>
        <dbReference type="ChEBI" id="CHEBI:30616"/>
        <dbReference type="ChEBI" id="CHEBI:83421"/>
        <dbReference type="ChEBI" id="CHEBI:456216"/>
        <dbReference type="EC" id="2.7.11.1"/>
    </reaction>
</comment>
<feature type="non-terminal residue" evidence="5">
    <location>
        <position position="1"/>
    </location>
</feature>
<feature type="region of interest" description="Disordered" evidence="4">
    <location>
        <begin position="470"/>
        <end position="523"/>
    </location>
</feature>
<proteinExistence type="predicted"/>
<comment type="catalytic activity">
    <reaction evidence="2">
        <text>L-threonyl-[protein] + ATP = O-phospho-L-threonyl-[protein] + ADP + H(+)</text>
        <dbReference type="Rhea" id="RHEA:46608"/>
        <dbReference type="Rhea" id="RHEA-COMP:11060"/>
        <dbReference type="Rhea" id="RHEA-COMP:11605"/>
        <dbReference type="ChEBI" id="CHEBI:15378"/>
        <dbReference type="ChEBI" id="CHEBI:30013"/>
        <dbReference type="ChEBI" id="CHEBI:30616"/>
        <dbReference type="ChEBI" id="CHEBI:61977"/>
        <dbReference type="ChEBI" id="CHEBI:456216"/>
        <dbReference type="EC" id="2.7.11.1"/>
    </reaction>
</comment>
<dbReference type="Proteomes" id="UP001357485">
    <property type="component" value="Unassembled WGS sequence"/>
</dbReference>
<dbReference type="Gene3D" id="1.10.510.10">
    <property type="entry name" value="Transferase(Phosphotransferase) domain 1"/>
    <property type="match status" value="1"/>
</dbReference>
<feature type="non-terminal residue" evidence="5">
    <location>
        <position position="523"/>
    </location>
</feature>
<dbReference type="EMBL" id="JAVRRA010000863">
    <property type="protein sequence ID" value="KAK5283622.1"/>
    <property type="molecule type" value="Genomic_DNA"/>
</dbReference>
<evidence type="ECO:0000256" key="3">
    <source>
        <dbReference type="ARBA" id="ARBA00048679"/>
    </source>
</evidence>
<evidence type="ECO:0000313" key="5">
    <source>
        <dbReference type="EMBL" id="KAK5283622.1"/>
    </source>
</evidence>
<feature type="compositionally biased region" description="Polar residues" evidence="4">
    <location>
        <begin position="436"/>
        <end position="454"/>
    </location>
</feature>
<evidence type="ECO:0000256" key="1">
    <source>
        <dbReference type="ARBA" id="ARBA00012513"/>
    </source>
</evidence>
<reference evidence="5 6" key="1">
    <citation type="submission" date="2023-08" db="EMBL/GenBank/DDBJ databases">
        <title>Black Yeasts Isolated from many extreme environments.</title>
        <authorList>
            <person name="Coleine C."/>
            <person name="Stajich J.E."/>
            <person name="Selbmann L."/>
        </authorList>
    </citation>
    <scope>NUCLEOTIDE SEQUENCE [LARGE SCALE GENOMIC DNA]</scope>
    <source>
        <strain evidence="5 6">CCFEE 536</strain>
    </source>
</reference>
<protein>
    <recommendedName>
        <fullName evidence="1">non-specific serine/threonine protein kinase</fullName>
        <ecNumber evidence="1">2.7.11.1</ecNumber>
    </recommendedName>
</protein>
<dbReference type="InterPro" id="IPR011009">
    <property type="entry name" value="Kinase-like_dom_sf"/>
</dbReference>